<dbReference type="InterPro" id="IPR010921">
    <property type="entry name" value="Trp_repressor/repl_initiator"/>
</dbReference>
<dbReference type="Proteomes" id="UP000178892">
    <property type="component" value="Unassembled WGS sequence"/>
</dbReference>
<evidence type="ECO:0000313" key="2">
    <source>
        <dbReference type="Proteomes" id="UP000178892"/>
    </source>
</evidence>
<evidence type="ECO:0000313" key="1">
    <source>
        <dbReference type="EMBL" id="OGE81177.1"/>
    </source>
</evidence>
<dbReference type="InterPro" id="IPR038116">
    <property type="entry name" value="TrpR-like_sf"/>
</dbReference>
<dbReference type="GO" id="GO:0043565">
    <property type="term" value="F:sequence-specific DNA binding"/>
    <property type="evidence" value="ECO:0007669"/>
    <property type="project" value="InterPro"/>
</dbReference>
<dbReference type="STRING" id="1817825.A2720_01390"/>
<organism evidence="1 2">
    <name type="scientific">Candidatus Doudnabacteria bacterium RIFCSPHIGHO2_01_FULL_46_24</name>
    <dbReference type="NCBI Taxonomy" id="1817825"/>
    <lineage>
        <taxon>Bacteria</taxon>
        <taxon>Candidatus Doudnaibacteriota</taxon>
    </lineage>
</organism>
<accession>A0A1F5NU37</accession>
<comment type="caution">
    <text evidence="1">The sequence shown here is derived from an EMBL/GenBank/DDBJ whole genome shotgun (WGS) entry which is preliminary data.</text>
</comment>
<sequence length="131" mass="15714">MTKISRRPVDPELMGNYVSNLWSIFAMIRDKEEIKLLFKDLFTHTEYKMFAKRLEIVHRLLAGETYQSIMNHLKVTERTISTVSNILERAGKGFRAAEQKLLELERIFQQKRTERQNRLERRNLWYKGGRL</sequence>
<dbReference type="GO" id="GO:0003700">
    <property type="term" value="F:DNA-binding transcription factor activity"/>
    <property type="evidence" value="ECO:0007669"/>
    <property type="project" value="InterPro"/>
</dbReference>
<protein>
    <recommendedName>
        <fullName evidence="3">TrpR like protein, YerC/YecD</fullName>
    </recommendedName>
</protein>
<dbReference type="InterPro" id="IPR000831">
    <property type="entry name" value="Trp_repress"/>
</dbReference>
<dbReference type="Pfam" id="PF01371">
    <property type="entry name" value="Trp_repressor"/>
    <property type="match status" value="1"/>
</dbReference>
<proteinExistence type="predicted"/>
<dbReference type="SUPFAM" id="SSF48295">
    <property type="entry name" value="TrpR-like"/>
    <property type="match status" value="1"/>
</dbReference>
<name>A0A1F5NU37_9BACT</name>
<dbReference type="Gene3D" id="1.10.1270.10">
    <property type="entry name" value="TrpR-like"/>
    <property type="match status" value="1"/>
</dbReference>
<evidence type="ECO:0008006" key="3">
    <source>
        <dbReference type="Google" id="ProtNLM"/>
    </source>
</evidence>
<gene>
    <name evidence="1" type="ORF">A2720_01390</name>
</gene>
<reference evidence="1 2" key="1">
    <citation type="journal article" date="2016" name="Nat. Commun.">
        <title>Thousands of microbial genomes shed light on interconnected biogeochemical processes in an aquifer system.</title>
        <authorList>
            <person name="Anantharaman K."/>
            <person name="Brown C.T."/>
            <person name="Hug L.A."/>
            <person name="Sharon I."/>
            <person name="Castelle C.J."/>
            <person name="Probst A.J."/>
            <person name="Thomas B.C."/>
            <person name="Singh A."/>
            <person name="Wilkins M.J."/>
            <person name="Karaoz U."/>
            <person name="Brodie E.L."/>
            <person name="Williams K.H."/>
            <person name="Hubbard S.S."/>
            <person name="Banfield J.F."/>
        </authorList>
    </citation>
    <scope>NUCLEOTIDE SEQUENCE [LARGE SCALE GENOMIC DNA]</scope>
</reference>
<dbReference type="EMBL" id="MFEL01000010">
    <property type="protein sequence ID" value="OGE81177.1"/>
    <property type="molecule type" value="Genomic_DNA"/>
</dbReference>
<dbReference type="AlphaFoldDB" id="A0A1F5NU37"/>